<name>A0A5J6G300_STRKN</name>
<evidence type="ECO:0000259" key="3">
    <source>
        <dbReference type="SMART" id="SM00479"/>
    </source>
</evidence>
<dbReference type="Gene3D" id="3.30.420.10">
    <property type="entry name" value="Ribonuclease H-like superfamily/Ribonuclease H"/>
    <property type="match status" value="1"/>
</dbReference>
<proteinExistence type="predicted"/>
<dbReference type="KEGG" id="ska:CP970_02510"/>
<gene>
    <name evidence="4" type="ORF">CP970_02510</name>
</gene>
<evidence type="ECO:0000256" key="1">
    <source>
        <dbReference type="ARBA" id="ARBA00022839"/>
    </source>
</evidence>
<dbReference type="EMBL" id="CP023699">
    <property type="protein sequence ID" value="QEU89929.1"/>
    <property type="molecule type" value="Genomic_DNA"/>
</dbReference>
<feature type="domain" description="Exonuclease" evidence="3">
    <location>
        <begin position="41"/>
        <end position="209"/>
    </location>
</feature>
<dbReference type="PANTHER" id="PTHR30231">
    <property type="entry name" value="DNA POLYMERASE III SUBUNIT EPSILON"/>
    <property type="match status" value="1"/>
</dbReference>
<dbReference type="InterPro" id="IPR036397">
    <property type="entry name" value="RNaseH_sf"/>
</dbReference>
<dbReference type="GO" id="GO:0008408">
    <property type="term" value="F:3'-5' exonuclease activity"/>
    <property type="evidence" value="ECO:0007669"/>
    <property type="project" value="TreeGrafter"/>
</dbReference>
<protein>
    <submittedName>
        <fullName evidence="4">3'-5' exonuclease</fullName>
    </submittedName>
</protein>
<organism evidence="4 5">
    <name type="scientific">Streptomyces kanamyceticus</name>
    <dbReference type="NCBI Taxonomy" id="1967"/>
    <lineage>
        <taxon>Bacteria</taxon>
        <taxon>Bacillati</taxon>
        <taxon>Actinomycetota</taxon>
        <taxon>Actinomycetes</taxon>
        <taxon>Kitasatosporales</taxon>
        <taxon>Streptomycetaceae</taxon>
        <taxon>Streptomyces</taxon>
    </lineage>
</organism>
<accession>A0A5J6G300</accession>
<dbReference type="CDD" id="cd06127">
    <property type="entry name" value="DEDDh"/>
    <property type="match status" value="1"/>
</dbReference>
<feature type="region of interest" description="Disordered" evidence="2">
    <location>
        <begin position="215"/>
        <end position="235"/>
    </location>
</feature>
<dbReference type="AlphaFoldDB" id="A0A5J6G300"/>
<dbReference type="GO" id="GO:0005829">
    <property type="term" value="C:cytosol"/>
    <property type="evidence" value="ECO:0007669"/>
    <property type="project" value="TreeGrafter"/>
</dbReference>
<dbReference type="FunFam" id="3.30.420.10:FF:000045">
    <property type="entry name" value="3'-5' exonuclease DinG"/>
    <property type="match status" value="1"/>
</dbReference>
<dbReference type="GO" id="GO:0003676">
    <property type="term" value="F:nucleic acid binding"/>
    <property type="evidence" value="ECO:0007669"/>
    <property type="project" value="InterPro"/>
</dbReference>
<dbReference type="GO" id="GO:0045004">
    <property type="term" value="P:DNA replication proofreading"/>
    <property type="evidence" value="ECO:0007669"/>
    <property type="project" value="TreeGrafter"/>
</dbReference>
<reference evidence="4 5" key="1">
    <citation type="submission" date="2017-09" db="EMBL/GenBank/DDBJ databases">
        <authorList>
            <person name="Lee N."/>
            <person name="Cho B.-K."/>
        </authorList>
    </citation>
    <scope>NUCLEOTIDE SEQUENCE [LARGE SCALE GENOMIC DNA]</scope>
    <source>
        <strain evidence="4 5">ATCC 12853</strain>
    </source>
</reference>
<dbReference type="PANTHER" id="PTHR30231:SF41">
    <property type="entry name" value="DNA POLYMERASE III SUBUNIT EPSILON"/>
    <property type="match status" value="1"/>
</dbReference>
<keyword evidence="5" id="KW-1185">Reference proteome</keyword>
<dbReference type="Proteomes" id="UP000325529">
    <property type="component" value="Chromosome"/>
</dbReference>
<evidence type="ECO:0000256" key="2">
    <source>
        <dbReference type="SAM" id="MobiDB-lite"/>
    </source>
</evidence>
<evidence type="ECO:0000313" key="4">
    <source>
        <dbReference type="EMBL" id="QEU89929.1"/>
    </source>
</evidence>
<dbReference type="OrthoDB" id="190275at2"/>
<keyword evidence="1 4" id="KW-0540">Nuclease</keyword>
<dbReference type="SUPFAM" id="SSF53098">
    <property type="entry name" value="Ribonuclease H-like"/>
    <property type="match status" value="1"/>
</dbReference>
<dbReference type="InterPro" id="IPR013520">
    <property type="entry name" value="Ribonucl_H"/>
</dbReference>
<dbReference type="InterPro" id="IPR012337">
    <property type="entry name" value="RNaseH-like_sf"/>
</dbReference>
<dbReference type="SMART" id="SM00479">
    <property type="entry name" value="EXOIII"/>
    <property type="match status" value="1"/>
</dbReference>
<evidence type="ECO:0000313" key="5">
    <source>
        <dbReference type="Proteomes" id="UP000325529"/>
    </source>
</evidence>
<dbReference type="Pfam" id="PF00929">
    <property type="entry name" value="RNase_T"/>
    <property type="match status" value="1"/>
</dbReference>
<sequence>MVPGDLCEPARRRPVPRGSTVMFTPVSLRRARRGVDPHAVEYTVIDVETTGLDPRRGHRVCEIAAVRMRADGIVLEEFASVVNPQRRMSSENQEFHGISNAEAAAAPTFAELAGTLLRLMRGAVVVAHNLEFEGKFLTAEFAHAGLPQVRAGGLCTLETYREHTEMIGYRLPGIVKSLSGSWPGTEHAALEDARNTARVLTALLTTAPVALTLSAGPSGNDAPAPSAPSAPEAARVRPRACGLRKGREGWLAHLRRALPTRTRTPLDEVGASAYRAAVARHAEQGRLIGRDAEELAALASVAGHSQESLRAAHTDVWKELRARAGAHPDAPALRSLTAAALLLDVPHLNAQLPSVGTELKGFRVVPLGDTPAVRSVVALAERHGAPVGVRPSRTTRMVIVADEVAAPHTLPAESVQVLRPAAAEAALRELIARHAAERAAERPADAAPQEPDSGRLIIENADVAMLWRGHVPAKRPRTTPATTDSPARTDVLVGKAADMFRRGLGKREVARSLRAEGLGFFERRSVMARARAVSAA</sequence>
<feature type="compositionally biased region" description="Low complexity" evidence="2">
    <location>
        <begin position="215"/>
        <end position="233"/>
    </location>
</feature>
<keyword evidence="1 4" id="KW-0269">Exonuclease</keyword>
<keyword evidence="1 4" id="KW-0378">Hydrolase</keyword>